<keyword evidence="9 12" id="KW-0472">Membrane</keyword>
<dbReference type="RefSeq" id="XP_043009580.1">
    <property type="nucleotide sequence ID" value="XM_043154289.1"/>
</dbReference>
<dbReference type="PANTHER" id="PTHR12714">
    <property type="entry name" value="PROTEIN-S ISOPRENYLCYSTEINE O-METHYLTRANSFERASE"/>
    <property type="match status" value="1"/>
</dbReference>
<evidence type="ECO:0000256" key="6">
    <source>
        <dbReference type="ARBA" id="ARBA00022824"/>
    </source>
</evidence>
<evidence type="ECO:0000256" key="4">
    <source>
        <dbReference type="ARBA" id="ARBA00022691"/>
    </source>
</evidence>
<dbReference type="EMBL" id="CM032185">
    <property type="protein sequence ID" value="KAG7093110.1"/>
    <property type="molecule type" value="Genomic_DNA"/>
</dbReference>
<evidence type="ECO:0000256" key="1">
    <source>
        <dbReference type="ARBA" id="ARBA00004127"/>
    </source>
</evidence>
<evidence type="ECO:0000256" key="3">
    <source>
        <dbReference type="ARBA" id="ARBA00022603"/>
    </source>
</evidence>
<dbReference type="Pfam" id="PF04191">
    <property type="entry name" value="PEMT"/>
    <property type="match status" value="1"/>
</dbReference>
<evidence type="ECO:0000313" key="13">
    <source>
        <dbReference type="EMBL" id="KAG7093110.1"/>
    </source>
</evidence>
<proteinExistence type="predicted"/>
<feature type="transmembrane region" description="Helical" evidence="12">
    <location>
        <begin position="6"/>
        <end position="24"/>
    </location>
</feature>
<evidence type="ECO:0000256" key="2">
    <source>
        <dbReference type="ARBA" id="ARBA00022516"/>
    </source>
</evidence>
<dbReference type="KEGG" id="more:E1B28_009395"/>
<protein>
    <recommendedName>
        <fullName evidence="15">Protein-S-isoprenylcysteine O-methyltransferase</fullName>
    </recommendedName>
</protein>
<keyword evidence="8" id="KW-0443">Lipid metabolism</keyword>
<sequence length="242" mass="27149">MDIMNSAGIVSRLALLVLSAYLFNRIYIPPSAGKFNLPPPGPSFSEKREWFHLRLVAYIYPSLNIGHAAVTLHECLFILMTYFEYPNSLADYLLLPTGSSGPPGWIGMLGLLIGVFGGFFRLACYKALGDAFTFNITQSPKLVTSGPYSIVRHPSYLGGILNGLGVSIYHLCPGSWLRESGILQQGVWKIAIGVWVFTTVVAAHFLCVFRAEDEDRLLKRMFGEEWEAWRRDVRFKIYPGVY</sequence>
<dbReference type="Proteomes" id="UP001049176">
    <property type="component" value="Chromosome 5"/>
</dbReference>
<dbReference type="InterPro" id="IPR007318">
    <property type="entry name" value="Phopholipid_MeTrfase"/>
</dbReference>
<dbReference type="GO" id="GO:0032259">
    <property type="term" value="P:methylation"/>
    <property type="evidence" value="ECO:0007669"/>
    <property type="project" value="UniProtKB-KW"/>
</dbReference>
<keyword evidence="3" id="KW-0489">Methyltransferase</keyword>
<comment type="caution">
    <text evidence="13">The sequence shown here is derived from an EMBL/GenBank/DDBJ whole genome shotgun (WGS) entry which is preliminary data.</text>
</comment>
<evidence type="ECO:0000256" key="8">
    <source>
        <dbReference type="ARBA" id="ARBA00023098"/>
    </source>
</evidence>
<evidence type="ECO:0000256" key="12">
    <source>
        <dbReference type="SAM" id="Phobius"/>
    </source>
</evidence>
<name>A0A9P7UTD8_9AGAR</name>
<keyword evidence="2" id="KW-0444">Lipid biosynthesis</keyword>
<keyword evidence="14" id="KW-1185">Reference proteome</keyword>
<evidence type="ECO:0000256" key="9">
    <source>
        <dbReference type="ARBA" id="ARBA00023136"/>
    </source>
</evidence>
<evidence type="ECO:0008006" key="15">
    <source>
        <dbReference type="Google" id="ProtNLM"/>
    </source>
</evidence>
<evidence type="ECO:0000256" key="10">
    <source>
        <dbReference type="ARBA" id="ARBA00023209"/>
    </source>
</evidence>
<dbReference type="AlphaFoldDB" id="A0A9P7UTD8"/>
<keyword evidence="3" id="KW-0808">Transferase</keyword>
<evidence type="ECO:0000256" key="7">
    <source>
        <dbReference type="ARBA" id="ARBA00022989"/>
    </source>
</evidence>
<evidence type="ECO:0000313" key="14">
    <source>
        <dbReference type="Proteomes" id="UP001049176"/>
    </source>
</evidence>
<keyword evidence="11" id="KW-1208">Phospholipid metabolism</keyword>
<dbReference type="GO" id="GO:0012505">
    <property type="term" value="C:endomembrane system"/>
    <property type="evidence" value="ECO:0007669"/>
    <property type="project" value="UniProtKB-SubCell"/>
</dbReference>
<dbReference type="GeneID" id="66078471"/>
<keyword evidence="7 12" id="KW-1133">Transmembrane helix</keyword>
<comment type="subcellular location">
    <subcellularLocation>
        <location evidence="1">Endomembrane system</location>
        <topology evidence="1">Multi-pass membrane protein</topology>
    </subcellularLocation>
</comment>
<feature type="transmembrane region" description="Helical" evidence="12">
    <location>
        <begin position="188"/>
        <end position="211"/>
    </location>
</feature>
<keyword evidence="4" id="KW-0949">S-adenosyl-L-methionine</keyword>
<feature type="transmembrane region" description="Helical" evidence="12">
    <location>
        <begin position="103"/>
        <end position="124"/>
    </location>
</feature>
<dbReference type="OrthoDB" id="422086at2759"/>
<keyword evidence="5 12" id="KW-0812">Transmembrane</keyword>
<dbReference type="PANTHER" id="PTHR12714:SF24">
    <property type="entry name" value="SLR1182 PROTEIN"/>
    <property type="match status" value="1"/>
</dbReference>
<dbReference type="Gene3D" id="1.20.120.1630">
    <property type="match status" value="1"/>
</dbReference>
<dbReference type="GO" id="GO:0008654">
    <property type="term" value="P:phospholipid biosynthetic process"/>
    <property type="evidence" value="ECO:0007669"/>
    <property type="project" value="UniProtKB-KW"/>
</dbReference>
<reference evidence="13" key="1">
    <citation type="journal article" date="2021" name="Genome Biol. Evol.">
        <title>The assembled and annotated genome of the fairy-ring fungus Marasmius oreades.</title>
        <authorList>
            <person name="Hiltunen M."/>
            <person name="Ament-Velasquez S.L."/>
            <person name="Johannesson H."/>
        </authorList>
    </citation>
    <scope>NUCLEOTIDE SEQUENCE</scope>
    <source>
        <strain evidence="13">03SP1</strain>
    </source>
</reference>
<organism evidence="13 14">
    <name type="scientific">Marasmius oreades</name>
    <name type="common">fairy-ring Marasmius</name>
    <dbReference type="NCBI Taxonomy" id="181124"/>
    <lineage>
        <taxon>Eukaryota</taxon>
        <taxon>Fungi</taxon>
        <taxon>Dikarya</taxon>
        <taxon>Basidiomycota</taxon>
        <taxon>Agaricomycotina</taxon>
        <taxon>Agaricomycetes</taxon>
        <taxon>Agaricomycetidae</taxon>
        <taxon>Agaricales</taxon>
        <taxon>Marasmiineae</taxon>
        <taxon>Marasmiaceae</taxon>
        <taxon>Marasmius</taxon>
    </lineage>
</organism>
<accession>A0A9P7UTD8</accession>
<dbReference type="GO" id="GO:0008168">
    <property type="term" value="F:methyltransferase activity"/>
    <property type="evidence" value="ECO:0007669"/>
    <property type="project" value="UniProtKB-KW"/>
</dbReference>
<evidence type="ECO:0000256" key="11">
    <source>
        <dbReference type="ARBA" id="ARBA00023264"/>
    </source>
</evidence>
<gene>
    <name evidence="13" type="ORF">E1B28_009395</name>
</gene>
<feature type="transmembrane region" description="Helical" evidence="12">
    <location>
        <begin position="156"/>
        <end position="176"/>
    </location>
</feature>
<keyword evidence="6" id="KW-0256">Endoplasmic reticulum</keyword>
<keyword evidence="10" id="KW-0594">Phospholipid biosynthesis</keyword>
<evidence type="ECO:0000256" key="5">
    <source>
        <dbReference type="ARBA" id="ARBA00022692"/>
    </source>
</evidence>